<feature type="compositionally biased region" description="Basic and acidic residues" evidence="1">
    <location>
        <begin position="366"/>
        <end position="375"/>
    </location>
</feature>
<feature type="region of interest" description="Disordered" evidence="1">
    <location>
        <begin position="314"/>
        <end position="550"/>
    </location>
</feature>
<dbReference type="Proteomes" id="UP000217199">
    <property type="component" value="Unassembled WGS sequence"/>
</dbReference>
<organism evidence="2 3">
    <name type="scientific">Pyrrhoderma noxium</name>
    <dbReference type="NCBI Taxonomy" id="2282107"/>
    <lineage>
        <taxon>Eukaryota</taxon>
        <taxon>Fungi</taxon>
        <taxon>Dikarya</taxon>
        <taxon>Basidiomycota</taxon>
        <taxon>Agaricomycotina</taxon>
        <taxon>Agaricomycetes</taxon>
        <taxon>Hymenochaetales</taxon>
        <taxon>Hymenochaetaceae</taxon>
        <taxon>Pyrrhoderma</taxon>
    </lineage>
</organism>
<gene>
    <name evidence="2" type="ORF">PNOK_0432600</name>
</gene>
<sequence length="550" mass="60749">MQGNRAPPQERATPRVRSLTRAAGIQGDEIPDCWYWGIKEVKEYVNTYRRRAIESYEAEQGTREETGRFEDVIDHILLSCLERNSTYRVEKNGSLRSINVMFHRLKVPINDLYGALGHFISYAEDYKINIRGQADKPAPAVTHMLIVGTFKIFRTADEVRVEGEMSRSHAFSASLPGPVSDPKNGKLKSKSRTLRKELLTNVAGPEATERDRNRHNFGNCAETLNILSHYPTESDPKYHVVASGHALDVSRVRGEFTSYQEIRQRAYKPPCDVCTRIFQEGRVTQLDIGSGEINGPFPNDIEMDPVYAARNPLPRRHADMEAPRPQGHGYGEGSYMNATAGNPIPPISGYQSHPSAPPYMPQGSYETERRDEERKRGRQPSRDTAGGGGNAFAPAPRGPPVGRDDVRRLSRAPTDNIPDPRGGRSRAPAADSLPGPIRGRSRAPADNIPVQSIPRRAPSSAPRPGPSYGMGGVPPSTTMGGQGQERRREPSVGPRPGPSYGRSGAPPSTTTDRSRPPVTNYNIPLRPRARSRAPSQSAPRDPRNDPYYQG</sequence>
<accession>A0A286UIG6</accession>
<feature type="compositionally biased region" description="Low complexity" evidence="1">
    <location>
        <begin position="491"/>
        <end position="519"/>
    </location>
</feature>
<dbReference type="AlphaFoldDB" id="A0A286UIG6"/>
<protein>
    <submittedName>
        <fullName evidence="2">Uncharacterized protein</fullName>
    </submittedName>
</protein>
<keyword evidence="3" id="KW-1185">Reference proteome</keyword>
<evidence type="ECO:0000313" key="3">
    <source>
        <dbReference type="Proteomes" id="UP000217199"/>
    </source>
</evidence>
<name>A0A286UIG6_9AGAM</name>
<reference evidence="2 3" key="1">
    <citation type="journal article" date="2017" name="Mol. Ecol.">
        <title>Comparative and population genomic landscape of Phellinus noxius: A hypervariable fungus causing root rot in trees.</title>
        <authorList>
            <person name="Chung C.L."/>
            <person name="Lee T.J."/>
            <person name="Akiba M."/>
            <person name="Lee H.H."/>
            <person name="Kuo T.H."/>
            <person name="Liu D."/>
            <person name="Ke H.M."/>
            <person name="Yokoi T."/>
            <person name="Roa M.B."/>
            <person name="Lu M.J."/>
            <person name="Chang Y.Y."/>
            <person name="Ann P.J."/>
            <person name="Tsai J.N."/>
            <person name="Chen C.Y."/>
            <person name="Tzean S.S."/>
            <person name="Ota Y."/>
            <person name="Hattori T."/>
            <person name="Sahashi N."/>
            <person name="Liou R.F."/>
            <person name="Kikuchi T."/>
            <person name="Tsai I.J."/>
        </authorList>
    </citation>
    <scope>NUCLEOTIDE SEQUENCE [LARGE SCALE GENOMIC DNA]</scope>
    <source>
        <strain evidence="2 3">FFPRI411160</strain>
    </source>
</reference>
<dbReference type="InParanoid" id="A0A286UIG6"/>
<evidence type="ECO:0000313" key="2">
    <source>
        <dbReference type="EMBL" id="PAV19392.1"/>
    </source>
</evidence>
<evidence type="ECO:0000256" key="1">
    <source>
        <dbReference type="SAM" id="MobiDB-lite"/>
    </source>
</evidence>
<dbReference type="OrthoDB" id="2935770at2759"/>
<proteinExistence type="predicted"/>
<comment type="caution">
    <text evidence="2">The sequence shown here is derived from an EMBL/GenBank/DDBJ whole genome shotgun (WGS) entry which is preliminary data.</text>
</comment>
<dbReference type="EMBL" id="NBII01000004">
    <property type="protein sequence ID" value="PAV19392.1"/>
    <property type="molecule type" value="Genomic_DNA"/>
</dbReference>